<evidence type="ECO:0000313" key="9">
    <source>
        <dbReference type="EMBL" id="GIH81841.1"/>
    </source>
</evidence>
<dbReference type="InterPro" id="IPR013324">
    <property type="entry name" value="RNA_pol_sigma_r3/r4-like"/>
</dbReference>
<feature type="compositionally biased region" description="Low complexity" evidence="6">
    <location>
        <begin position="437"/>
        <end position="475"/>
    </location>
</feature>
<feature type="region of interest" description="Disordered" evidence="6">
    <location>
        <begin position="356"/>
        <end position="483"/>
    </location>
</feature>
<evidence type="ECO:0000256" key="4">
    <source>
        <dbReference type="ARBA" id="ARBA00023125"/>
    </source>
</evidence>
<name>A0A8J3WBG6_PLARO</name>
<keyword evidence="3" id="KW-0731">Sigma factor</keyword>
<keyword evidence="7" id="KW-0472">Membrane</keyword>
<feature type="compositionally biased region" description="Polar residues" evidence="6">
    <location>
        <begin position="310"/>
        <end position="319"/>
    </location>
</feature>
<evidence type="ECO:0000259" key="8">
    <source>
        <dbReference type="Pfam" id="PF08281"/>
    </source>
</evidence>
<organism evidence="9 10">
    <name type="scientific">Planobispora rosea</name>
    <dbReference type="NCBI Taxonomy" id="35762"/>
    <lineage>
        <taxon>Bacteria</taxon>
        <taxon>Bacillati</taxon>
        <taxon>Actinomycetota</taxon>
        <taxon>Actinomycetes</taxon>
        <taxon>Streptosporangiales</taxon>
        <taxon>Streptosporangiaceae</taxon>
        <taxon>Planobispora</taxon>
    </lineage>
</organism>
<keyword evidence="4" id="KW-0238">DNA-binding</keyword>
<reference evidence="9" key="1">
    <citation type="submission" date="2021-01" db="EMBL/GenBank/DDBJ databases">
        <title>Whole genome shotgun sequence of Planobispora rosea NBRC 15558.</title>
        <authorList>
            <person name="Komaki H."/>
            <person name="Tamura T."/>
        </authorList>
    </citation>
    <scope>NUCLEOTIDE SEQUENCE</scope>
    <source>
        <strain evidence="9">NBRC 15558</strain>
    </source>
</reference>
<keyword evidence="7" id="KW-0812">Transmembrane</keyword>
<evidence type="ECO:0000256" key="6">
    <source>
        <dbReference type="SAM" id="MobiDB-lite"/>
    </source>
</evidence>
<dbReference type="Gene3D" id="1.10.1740.10">
    <property type="match status" value="1"/>
</dbReference>
<keyword evidence="7" id="KW-1133">Transmembrane helix</keyword>
<feature type="compositionally biased region" description="Pro residues" evidence="6">
    <location>
        <begin position="383"/>
        <end position="392"/>
    </location>
</feature>
<dbReference type="AlphaFoldDB" id="A0A8J3WBG6"/>
<dbReference type="PANTHER" id="PTHR43133">
    <property type="entry name" value="RNA POLYMERASE ECF-TYPE SIGMA FACTO"/>
    <property type="match status" value="1"/>
</dbReference>
<proteinExistence type="inferred from homology"/>
<dbReference type="InterPro" id="IPR036388">
    <property type="entry name" value="WH-like_DNA-bd_sf"/>
</dbReference>
<dbReference type="RefSeq" id="WP_189242573.1">
    <property type="nucleotide sequence ID" value="NZ_BMQP01000017.1"/>
</dbReference>
<gene>
    <name evidence="9" type="ORF">Pro02_02490</name>
</gene>
<keyword evidence="10" id="KW-1185">Reference proteome</keyword>
<dbReference type="GO" id="GO:0016987">
    <property type="term" value="F:sigma factor activity"/>
    <property type="evidence" value="ECO:0007669"/>
    <property type="project" value="UniProtKB-KW"/>
</dbReference>
<feature type="compositionally biased region" description="Pro residues" evidence="6">
    <location>
        <begin position="419"/>
        <end position="436"/>
    </location>
</feature>
<evidence type="ECO:0000256" key="7">
    <source>
        <dbReference type="SAM" id="Phobius"/>
    </source>
</evidence>
<dbReference type="Pfam" id="PF08281">
    <property type="entry name" value="Sigma70_r4_2"/>
    <property type="match status" value="1"/>
</dbReference>
<dbReference type="Gene3D" id="1.10.10.10">
    <property type="entry name" value="Winged helix-like DNA-binding domain superfamily/Winged helix DNA-binding domain"/>
    <property type="match status" value="1"/>
</dbReference>
<evidence type="ECO:0000313" key="10">
    <source>
        <dbReference type="Proteomes" id="UP000655044"/>
    </source>
</evidence>
<dbReference type="PANTHER" id="PTHR43133:SF8">
    <property type="entry name" value="RNA POLYMERASE SIGMA FACTOR HI_1459-RELATED"/>
    <property type="match status" value="1"/>
</dbReference>
<dbReference type="InterPro" id="IPR013249">
    <property type="entry name" value="RNA_pol_sigma70_r4_t2"/>
</dbReference>
<keyword evidence="5" id="KW-0804">Transcription</keyword>
<dbReference type="EMBL" id="BOOI01000001">
    <property type="protein sequence ID" value="GIH81841.1"/>
    <property type="molecule type" value="Genomic_DNA"/>
</dbReference>
<dbReference type="PRINTS" id="PR01217">
    <property type="entry name" value="PRICHEXTENSN"/>
</dbReference>
<evidence type="ECO:0000256" key="3">
    <source>
        <dbReference type="ARBA" id="ARBA00023082"/>
    </source>
</evidence>
<dbReference type="SUPFAM" id="SSF88946">
    <property type="entry name" value="Sigma2 domain of RNA polymerase sigma factors"/>
    <property type="match status" value="1"/>
</dbReference>
<feature type="transmembrane region" description="Helical" evidence="7">
    <location>
        <begin position="282"/>
        <end position="303"/>
    </location>
</feature>
<sequence>MNDRDLVEALCARDSSALSALYDRFAEGIHRYCRSMVADVDGAQVALRDTLIVAEAHIHALADADRLKVWLYTLARGECVRRSLVADSGAPAAVTEPPAAGRGGSDLGVMAWNAIRSLPPADREVLELRTGHGLSLADVATVLGVPVKTVETMLETARERLRDAITAEVLARKGPYDCAQRARILTGFSGELTPAMRERVIQHVGHCDTCAPHRSRQVSEGKVFDLLPPVPLPETLRVRVMSCFSDPELVAYRRYAAQRIGLLDAAGFPVARMGRRSRWTHAMAGAAAAVAAAAAVILIFAQFGGRPGETSGTASSTLPSAEDPPGVGLLWDPEVEHGPMALELIPRRPVARVEAPEEPITAMRSRDLPGSGVSAPRRDPADPARPPSPVRPVPTGETPPKDTSPPSRPPRDHQGGRPNPRPCPAPPRPDPGPTQTPAPTQTSTPTVTPTATPTSTPTPAETPTASPSSAQSAPAYGYAAGGQ</sequence>
<keyword evidence="2" id="KW-0805">Transcription regulation</keyword>
<comment type="similarity">
    <text evidence="1">Belongs to the sigma-70 factor family. ECF subfamily.</text>
</comment>
<dbReference type="Proteomes" id="UP000655044">
    <property type="component" value="Unassembled WGS sequence"/>
</dbReference>
<dbReference type="GO" id="GO:0006352">
    <property type="term" value="P:DNA-templated transcription initiation"/>
    <property type="evidence" value="ECO:0007669"/>
    <property type="project" value="InterPro"/>
</dbReference>
<dbReference type="GO" id="GO:0003677">
    <property type="term" value="F:DNA binding"/>
    <property type="evidence" value="ECO:0007669"/>
    <property type="project" value="UniProtKB-KW"/>
</dbReference>
<protein>
    <recommendedName>
        <fullName evidence="8">RNA polymerase sigma factor 70 region 4 type 2 domain-containing protein</fullName>
    </recommendedName>
</protein>
<feature type="region of interest" description="Disordered" evidence="6">
    <location>
        <begin position="308"/>
        <end position="333"/>
    </location>
</feature>
<accession>A0A8J3WBG6</accession>
<evidence type="ECO:0000256" key="2">
    <source>
        <dbReference type="ARBA" id="ARBA00023015"/>
    </source>
</evidence>
<evidence type="ECO:0000256" key="5">
    <source>
        <dbReference type="ARBA" id="ARBA00023163"/>
    </source>
</evidence>
<evidence type="ECO:0000256" key="1">
    <source>
        <dbReference type="ARBA" id="ARBA00010641"/>
    </source>
</evidence>
<dbReference type="CDD" id="cd06171">
    <property type="entry name" value="Sigma70_r4"/>
    <property type="match status" value="1"/>
</dbReference>
<comment type="caution">
    <text evidence="9">The sequence shown here is derived from an EMBL/GenBank/DDBJ whole genome shotgun (WGS) entry which is preliminary data.</text>
</comment>
<dbReference type="InterPro" id="IPR013325">
    <property type="entry name" value="RNA_pol_sigma_r2"/>
</dbReference>
<dbReference type="InterPro" id="IPR039425">
    <property type="entry name" value="RNA_pol_sigma-70-like"/>
</dbReference>
<dbReference type="SUPFAM" id="SSF88659">
    <property type="entry name" value="Sigma3 and sigma4 domains of RNA polymerase sigma factors"/>
    <property type="match status" value="1"/>
</dbReference>
<feature type="domain" description="RNA polymerase sigma factor 70 region 4 type 2" evidence="8">
    <location>
        <begin position="112"/>
        <end position="161"/>
    </location>
</feature>